<accession>Q1K486</accession>
<dbReference type="GO" id="GO:0042026">
    <property type="term" value="P:protein refolding"/>
    <property type="evidence" value="ECO:0007669"/>
    <property type="project" value="UniProtKB-ARBA"/>
</dbReference>
<evidence type="ECO:0000313" key="13">
    <source>
        <dbReference type="Proteomes" id="UP000005695"/>
    </source>
</evidence>
<dbReference type="Proteomes" id="UP000005695">
    <property type="component" value="Unassembled WGS sequence"/>
</dbReference>
<dbReference type="PANTHER" id="PTHR47861:SF3">
    <property type="entry name" value="FKBP-TYPE PEPTIDYL-PROLYL CIS-TRANS ISOMERASE SLYD"/>
    <property type="match status" value="1"/>
</dbReference>
<evidence type="ECO:0000256" key="10">
    <source>
        <dbReference type="RuleBase" id="RU003915"/>
    </source>
</evidence>
<keyword evidence="13" id="KW-1185">Reference proteome</keyword>
<name>Q1K486_DESA6</name>
<comment type="function">
    <text evidence="8">Also involved in hydrogenase metallocenter assembly, probably by participating in the nickel insertion step. This function in hydrogenase biosynthesis requires chaperone activity and the presence of the metal-binding domain, but not PPIase activity.</text>
</comment>
<reference evidence="12" key="2">
    <citation type="submission" date="2006-05" db="EMBL/GenBank/DDBJ databases">
        <title>Sequencing of the draft genome and assembly of Desulfuromonas acetoxidans DSM 684.</title>
        <authorList>
            <consortium name="US DOE Joint Genome Institute (JGI-PGF)"/>
            <person name="Copeland A."/>
            <person name="Lucas S."/>
            <person name="Lapidus A."/>
            <person name="Barry K."/>
            <person name="Detter J.C."/>
            <person name="Glavina del Rio T."/>
            <person name="Hammon N."/>
            <person name="Israni S."/>
            <person name="Dalin E."/>
            <person name="Tice H."/>
            <person name="Bruce D."/>
            <person name="Pitluck S."/>
            <person name="Richardson P."/>
        </authorList>
    </citation>
    <scope>NUCLEOTIDE SEQUENCE [LARGE SCALE GENOMIC DNA]</scope>
    <source>
        <strain evidence="12">DSM 684</strain>
    </source>
</reference>
<keyword evidence="5 9" id="KW-0697">Rotamase</keyword>
<gene>
    <name evidence="12" type="ORF">Dace_3083</name>
</gene>
<evidence type="ECO:0000256" key="5">
    <source>
        <dbReference type="ARBA" id="ARBA00023110"/>
    </source>
</evidence>
<dbReference type="SUPFAM" id="SSF54534">
    <property type="entry name" value="FKBP-like"/>
    <property type="match status" value="1"/>
</dbReference>
<dbReference type="OrthoDB" id="9808891at2"/>
<evidence type="ECO:0000256" key="3">
    <source>
        <dbReference type="ARBA" id="ARBA00006577"/>
    </source>
</evidence>
<dbReference type="EMBL" id="AAEW02000001">
    <property type="protein sequence ID" value="EAT17217.1"/>
    <property type="molecule type" value="Genomic_DNA"/>
</dbReference>
<protein>
    <recommendedName>
        <fullName evidence="10">Peptidyl-prolyl cis-trans isomerase</fullName>
        <ecNumber evidence="10">5.2.1.8</ecNumber>
    </recommendedName>
</protein>
<evidence type="ECO:0000256" key="4">
    <source>
        <dbReference type="ARBA" id="ARBA00022490"/>
    </source>
</evidence>
<dbReference type="InterPro" id="IPR046357">
    <property type="entry name" value="PPIase_dom_sf"/>
</dbReference>
<evidence type="ECO:0000256" key="8">
    <source>
        <dbReference type="ARBA" id="ARBA00037071"/>
    </source>
</evidence>
<dbReference type="Gene3D" id="3.10.50.40">
    <property type="match status" value="1"/>
</dbReference>
<evidence type="ECO:0000256" key="2">
    <source>
        <dbReference type="ARBA" id="ARBA00004496"/>
    </source>
</evidence>
<keyword evidence="4" id="KW-0963">Cytoplasm</keyword>
<dbReference type="PROSITE" id="PS50059">
    <property type="entry name" value="FKBP_PPIASE"/>
    <property type="match status" value="1"/>
</dbReference>
<keyword evidence="6" id="KW-0143">Chaperone</keyword>
<proteinExistence type="inferred from homology"/>
<dbReference type="Pfam" id="PF00254">
    <property type="entry name" value="FKBP_C"/>
    <property type="match status" value="1"/>
</dbReference>
<dbReference type="EC" id="5.2.1.8" evidence="10"/>
<evidence type="ECO:0000256" key="9">
    <source>
        <dbReference type="PROSITE-ProRule" id="PRU00277"/>
    </source>
</evidence>
<evidence type="ECO:0000259" key="11">
    <source>
        <dbReference type="PROSITE" id="PS50059"/>
    </source>
</evidence>
<dbReference type="RefSeq" id="WP_005997447.1">
    <property type="nucleotide sequence ID" value="NZ_AAEW02000001.1"/>
</dbReference>
<organism evidence="12 13">
    <name type="scientific">Desulfuromonas acetoxidans (strain DSM 684 / 11070)</name>
    <dbReference type="NCBI Taxonomy" id="281689"/>
    <lineage>
        <taxon>Bacteria</taxon>
        <taxon>Pseudomonadati</taxon>
        <taxon>Thermodesulfobacteriota</taxon>
        <taxon>Desulfuromonadia</taxon>
        <taxon>Desulfuromonadales</taxon>
        <taxon>Desulfuromonadaceae</taxon>
        <taxon>Desulfuromonas</taxon>
    </lineage>
</organism>
<sequence>MFVAKKGDTIKVHYTGTLSDGTVFDTSTDKDPLSFIIGKQEVIEGFDDAVVGMVRGETKTVIIPAEKAYGPTKKSLIETLDRSSLPDNIHYKVGSQIEVTNKDGSLFYVMVAAATEEEITLDANHPLAGKELTFEIHVEEITPKKVVENNPLDEILGRPDVLQ</sequence>
<comment type="similarity">
    <text evidence="3 10">Belongs to the FKBP-type PPIase family.</text>
</comment>
<evidence type="ECO:0000313" key="12">
    <source>
        <dbReference type="EMBL" id="EAT17217.1"/>
    </source>
</evidence>
<comment type="caution">
    <text evidence="12">The sequence shown here is derived from an EMBL/GenBank/DDBJ whole genome shotgun (WGS) entry which is preliminary data.</text>
</comment>
<feature type="domain" description="PPIase FKBP-type" evidence="11">
    <location>
        <begin position="7"/>
        <end position="88"/>
    </location>
</feature>
<dbReference type="InterPro" id="IPR001179">
    <property type="entry name" value="PPIase_FKBP_dom"/>
</dbReference>
<comment type="subcellular location">
    <subcellularLocation>
        <location evidence="2">Cytoplasm</location>
    </subcellularLocation>
</comment>
<evidence type="ECO:0000256" key="1">
    <source>
        <dbReference type="ARBA" id="ARBA00000971"/>
    </source>
</evidence>
<comment type="catalytic activity">
    <reaction evidence="1 9 10">
        <text>[protein]-peptidylproline (omega=180) = [protein]-peptidylproline (omega=0)</text>
        <dbReference type="Rhea" id="RHEA:16237"/>
        <dbReference type="Rhea" id="RHEA-COMP:10747"/>
        <dbReference type="Rhea" id="RHEA-COMP:10748"/>
        <dbReference type="ChEBI" id="CHEBI:83833"/>
        <dbReference type="ChEBI" id="CHEBI:83834"/>
        <dbReference type="EC" id="5.2.1.8"/>
    </reaction>
</comment>
<keyword evidence="7 9" id="KW-0413">Isomerase</keyword>
<dbReference type="GO" id="GO:0005737">
    <property type="term" value="C:cytoplasm"/>
    <property type="evidence" value="ECO:0007669"/>
    <property type="project" value="UniProtKB-SubCell"/>
</dbReference>
<dbReference type="AlphaFoldDB" id="Q1K486"/>
<evidence type="ECO:0000256" key="6">
    <source>
        <dbReference type="ARBA" id="ARBA00023186"/>
    </source>
</evidence>
<dbReference type="PANTHER" id="PTHR47861">
    <property type="entry name" value="FKBP-TYPE PEPTIDYL-PROLYL CIS-TRANS ISOMERASE SLYD"/>
    <property type="match status" value="1"/>
</dbReference>
<dbReference type="GO" id="GO:0003755">
    <property type="term" value="F:peptidyl-prolyl cis-trans isomerase activity"/>
    <property type="evidence" value="ECO:0007669"/>
    <property type="project" value="UniProtKB-UniRule"/>
</dbReference>
<reference evidence="12" key="1">
    <citation type="submission" date="2006-05" db="EMBL/GenBank/DDBJ databases">
        <title>Annotation of the draft genome assembly of Desulfuromonas acetoxidans DSM 684.</title>
        <authorList>
            <consortium name="US DOE Joint Genome Institute (JGI-ORNL)"/>
            <person name="Larimer F."/>
            <person name="Land M."/>
            <person name="Hauser L."/>
        </authorList>
    </citation>
    <scope>NUCLEOTIDE SEQUENCE [LARGE SCALE GENOMIC DNA]</scope>
    <source>
        <strain evidence="12">DSM 684</strain>
    </source>
</reference>
<evidence type="ECO:0000256" key="7">
    <source>
        <dbReference type="ARBA" id="ARBA00023235"/>
    </source>
</evidence>